<dbReference type="RefSeq" id="WP_051584197.1">
    <property type="nucleotide sequence ID" value="NZ_JEMU01000014.1"/>
</dbReference>
<dbReference type="SMART" id="SM00850">
    <property type="entry name" value="LytTR"/>
    <property type="match status" value="1"/>
</dbReference>
<keyword evidence="1" id="KW-1133">Transmembrane helix</keyword>
<protein>
    <submittedName>
        <fullName evidence="3">Histidine kinase</fullName>
    </submittedName>
</protein>
<dbReference type="InterPro" id="IPR007492">
    <property type="entry name" value="LytTR_DNA-bd_dom"/>
</dbReference>
<evidence type="ECO:0000313" key="3">
    <source>
        <dbReference type="EMBL" id="KAJ02144.1"/>
    </source>
</evidence>
<dbReference type="GO" id="GO:0016301">
    <property type="term" value="F:kinase activity"/>
    <property type="evidence" value="ECO:0007669"/>
    <property type="project" value="UniProtKB-KW"/>
</dbReference>
<feature type="transmembrane region" description="Helical" evidence="1">
    <location>
        <begin position="79"/>
        <end position="101"/>
    </location>
</feature>
<keyword evidence="3" id="KW-0418">Kinase</keyword>
<accession>A0A061SRY5</accession>
<feature type="transmembrane region" description="Helical" evidence="1">
    <location>
        <begin position="50"/>
        <end position="67"/>
    </location>
</feature>
<dbReference type="Gene3D" id="2.40.50.1020">
    <property type="entry name" value="LytTr DNA-binding domain"/>
    <property type="match status" value="1"/>
</dbReference>
<sequence length="250" mass="27468">MTTKPGQLHLALRERRGLVLAAAIWVLVTVVCALSGPFGTIDYLSLPGRFAYWALVVGVSVWGSFLPDLAKGKAPWQRGVLWGVFALGLSGFIVMLNRWVFGIDLGWSFFFYLLGLIVIVVLLITGFIWMIHQAYPAAAGPENEPDSTARFLERIPYAQRGPLVRIEAQDHYLNVVTTKGESLILMRFSDAAAELEKAQGLVVHRSHWIALDAVTGQRRSNGRDLLVMSDGSEVPVSRSNRPVAKAAGLL</sequence>
<keyword evidence="1" id="KW-0472">Membrane</keyword>
<dbReference type="eggNOG" id="COG3279">
    <property type="taxonomic scope" value="Bacteria"/>
</dbReference>
<organism evidence="3 4">
    <name type="scientific">Sulfitobacter mediterraneus</name>
    <dbReference type="NCBI Taxonomy" id="83219"/>
    <lineage>
        <taxon>Bacteria</taxon>
        <taxon>Pseudomonadati</taxon>
        <taxon>Pseudomonadota</taxon>
        <taxon>Alphaproteobacteria</taxon>
        <taxon>Rhodobacterales</taxon>
        <taxon>Roseobacteraceae</taxon>
        <taxon>Sulfitobacter</taxon>
    </lineage>
</organism>
<evidence type="ECO:0000259" key="2">
    <source>
        <dbReference type="PROSITE" id="PS50930"/>
    </source>
</evidence>
<evidence type="ECO:0000256" key="1">
    <source>
        <dbReference type="SAM" id="Phobius"/>
    </source>
</evidence>
<proteinExistence type="predicted"/>
<name>A0A061SRY5_9RHOB</name>
<feature type="transmembrane region" description="Helical" evidence="1">
    <location>
        <begin position="107"/>
        <end position="131"/>
    </location>
</feature>
<dbReference type="EMBL" id="JEMU01000014">
    <property type="protein sequence ID" value="KAJ02144.1"/>
    <property type="molecule type" value="Genomic_DNA"/>
</dbReference>
<evidence type="ECO:0000313" key="4">
    <source>
        <dbReference type="Proteomes" id="UP000027337"/>
    </source>
</evidence>
<dbReference type="PROSITE" id="PS50930">
    <property type="entry name" value="HTH_LYTTR"/>
    <property type="match status" value="1"/>
</dbReference>
<dbReference type="STRING" id="83219.PM02_15425"/>
<keyword evidence="1" id="KW-0812">Transmembrane</keyword>
<comment type="caution">
    <text evidence="3">The sequence shown here is derived from an EMBL/GenBank/DDBJ whole genome shotgun (WGS) entry which is preliminary data.</text>
</comment>
<keyword evidence="3" id="KW-0808">Transferase</keyword>
<feature type="domain" description="HTH LytTR-type" evidence="2">
    <location>
        <begin position="165"/>
        <end position="250"/>
    </location>
</feature>
<dbReference type="Pfam" id="PF04397">
    <property type="entry name" value="LytTR"/>
    <property type="match status" value="1"/>
</dbReference>
<gene>
    <name evidence="3" type="ORF">PM02_15425</name>
</gene>
<reference evidence="3 4" key="1">
    <citation type="journal article" date="2014" name="Genome Announc.">
        <title>Draft Genome Sequences of Two Isolates of the Roseobacter Group, Sulfitobacter sp. Strains 3SOLIMAR09 and 1FIGIMAR09, from Harbors of Mallorca Island (Mediterranean Sea).</title>
        <authorList>
            <person name="Mas-Llado M."/>
            <person name="Pina-Villalonga J.M."/>
            <person name="Brunet-Galmes I."/>
            <person name="Nogales B."/>
            <person name="Bosch R."/>
        </authorList>
    </citation>
    <scope>NUCLEOTIDE SEQUENCE [LARGE SCALE GENOMIC DNA]</scope>
    <source>
        <strain evidence="3 4">1FIGIMAR09</strain>
    </source>
</reference>
<dbReference type="GO" id="GO:0003677">
    <property type="term" value="F:DNA binding"/>
    <property type="evidence" value="ECO:0007669"/>
    <property type="project" value="InterPro"/>
</dbReference>
<feature type="transmembrane region" description="Helical" evidence="1">
    <location>
        <begin position="18"/>
        <end position="38"/>
    </location>
</feature>
<dbReference type="AlphaFoldDB" id="A0A061SRY5"/>
<keyword evidence="4" id="KW-1185">Reference proteome</keyword>
<dbReference type="Proteomes" id="UP000027337">
    <property type="component" value="Unassembled WGS sequence"/>
</dbReference>